<dbReference type="EMBL" id="KI668902">
    <property type="protein sequence ID" value="ETN70734.1"/>
    <property type="molecule type" value="Genomic_DNA"/>
</dbReference>
<sequence>MESADVSKDSVEIHCSDAKTSTNVLRTIRAPQILILGLEIAAGPDGGLRLTGGNRESFLASSLNESFSGETVSQSVHEVRNFSAGEILIVKNKVKSAVYEVKPKEGEVGLEIIGESKTFLIEAATEKHPIPPAKTFPIELTTVATLLTVTLPGVISTLGGASTFTTSIPITEIPIHQGLPDEPSITKQSSAGVPSDEAGRATKSSKVPSITVSPLTPSGTQISGTGETIPTTTNPVDSGENEVGLEISFVPTGKPKTEKESGKPKKISVDEEGSGDDNVGSVVSNGGNVVITVSTATKSPDKVETATRFLEKGEVVSNEKGSFGSFTAKGEGLTAGSPKAPHTGTEITEEPIDGDDVGLEIIHNGARATPTPQVEVGLEIGPVHKSTATPDSPNIITDNEPGDSQETVDLNRPIKKTTKVPTTTHTEVTEGAGEKVTTESSFEDTSGSSTTESASQETTEASGDAFSTSSEPSSSTEQPDLVLSMGTPQGGHPSSSTSNGEESTTGQPSLVLSTGTTAETSKSLSTASQATTSTVIGSTEETTSSVSTPTSAPKDGVSTATATGATSNPSVPEVDVDETEGSGIGKEDSKPEKEKTTKLLSSSEEGTSTTPKAELPATVTNIGVVVRGGISSTTTPAATLPTSAVTSAETTGETVATSSDAATVSPLPSTGHSDSPGQKLHSSPLPKVTKSPETSDKDIIKPNAESQRSPRPEVTKTPTTVPSPTSEGGAEENATTSAPVSTAPSTHSSSSSTSNIPKDLGTPSSTETSPTTALQQTQSKSSGGTSTTTTSGPSSFASSTLKETKSSTESPSISPNPTTTPPESVSAGVGTGATTEGAAETVTAKADDINAVQSTTTAPQTEVTSGTPLTLAKTSDSSTTPSFTSETGLVSTSPTAKEATTSTARNEDLTGSSPPSTSPASEESSPTKFIESKSNSASPLESSAASTTPGIGTRAGSTVFSSIKTSTTTSIDVQGDLGTTDSSGVTTTSTSDLEKTGSTRPGTDTPTPDIRNQTQSEFTTSSIPIEADTSSAAPASTLSVSLSTNGLASENQKEGNNLPTTTQEVDRTSTTAIEHTDETTESGTRRNLGSSTTSVLPSSTSAPEARSTSSSSSEQSLNLTSEGIRPPLRTSPTRKLLKTTTEHPTAAASVIPELIEEIENQEGQERKHTTPQAEIPMTQSSSTVRYDSTPDDIISDARLSTPKQNRAPVTQGIDETEEATTEMWTNVQWVFTNVTIVLDAITMLVDMHASALWDTGNLNMGNVLTSMNAPKIDTTAIQHHLSASMKTADSDVNAPKDTKGPEVSVSMSTNANVELLAVTAWQCVSTNPAAVDANASKGLPVMVHTVMSQCLLEEVSVRPCIS</sequence>
<keyword evidence="3" id="KW-1185">Reference proteome</keyword>
<feature type="compositionally biased region" description="Polar residues" evidence="1">
    <location>
        <begin position="851"/>
        <end position="868"/>
    </location>
</feature>
<feature type="compositionally biased region" description="Low complexity" evidence="1">
    <location>
        <begin position="734"/>
        <end position="754"/>
    </location>
</feature>
<feature type="compositionally biased region" description="Low complexity" evidence="1">
    <location>
        <begin position="438"/>
        <end position="460"/>
    </location>
</feature>
<feature type="compositionally biased region" description="Polar residues" evidence="1">
    <location>
        <begin position="1130"/>
        <end position="1143"/>
    </location>
</feature>
<feature type="compositionally biased region" description="Low complexity" evidence="1">
    <location>
        <begin position="520"/>
        <end position="551"/>
    </location>
</feature>
<feature type="compositionally biased region" description="Basic and acidic residues" evidence="1">
    <location>
        <begin position="585"/>
        <end position="597"/>
    </location>
</feature>
<feature type="compositionally biased region" description="Low complexity" evidence="1">
    <location>
        <begin position="874"/>
        <end position="887"/>
    </location>
</feature>
<feature type="compositionally biased region" description="Polar residues" evidence="1">
    <location>
        <begin position="1177"/>
        <end position="1186"/>
    </location>
</feature>
<feature type="compositionally biased region" description="Low complexity" evidence="1">
    <location>
        <begin position="957"/>
        <end position="991"/>
    </location>
</feature>
<gene>
    <name evidence="2" type="ORF">NECAME_14571</name>
</gene>
<feature type="compositionally biased region" description="Polar residues" evidence="1">
    <location>
        <begin position="998"/>
        <end position="1073"/>
    </location>
</feature>
<protein>
    <submittedName>
        <fullName evidence="2">Uncharacterized protein</fullName>
    </submittedName>
</protein>
<feature type="compositionally biased region" description="Low complexity" evidence="1">
    <location>
        <begin position="467"/>
        <end position="477"/>
    </location>
</feature>
<feature type="compositionally biased region" description="Polar residues" evidence="1">
    <location>
        <begin position="888"/>
        <end position="904"/>
    </location>
</feature>
<feature type="compositionally biased region" description="Polar residues" evidence="1">
    <location>
        <begin position="649"/>
        <end position="676"/>
    </location>
</feature>
<reference evidence="3" key="1">
    <citation type="journal article" date="2014" name="Nat. Genet.">
        <title>Genome of the human hookworm Necator americanus.</title>
        <authorList>
            <person name="Tang Y.T."/>
            <person name="Gao X."/>
            <person name="Rosa B.A."/>
            <person name="Abubucker S."/>
            <person name="Hallsworth-Pepin K."/>
            <person name="Martin J."/>
            <person name="Tyagi R."/>
            <person name="Heizer E."/>
            <person name="Zhang X."/>
            <person name="Bhonagiri-Palsikar V."/>
            <person name="Minx P."/>
            <person name="Warren W.C."/>
            <person name="Wang Q."/>
            <person name="Zhan B."/>
            <person name="Hotez P.J."/>
            <person name="Sternberg P.W."/>
            <person name="Dougall A."/>
            <person name="Gaze S.T."/>
            <person name="Mulvenna J."/>
            <person name="Sotillo J."/>
            <person name="Ranganathan S."/>
            <person name="Rabelo E.M."/>
            <person name="Wilson R.K."/>
            <person name="Felgner P.L."/>
            <person name="Bethony J."/>
            <person name="Hawdon J.M."/>
            <person name="Gasser R.B."/>
            <person name="Loukas A."/>
            <person name="Mitreva M."/>
        </authorList>
    </citation>
    <scope>NUCLEOTIDE SEQUENCE [LARGE SCALE GENOMIC DNA]</scope>
</reference>
<accession>W2SM27</accession>
<feature type="region of interest" description="Disordered" evidence="1">
    <location>
        <begin position="252"/>
        <end position="283"/>
    </location>
</feature>
<proteinExistence type="predicted"/>
<feature type="region of interest" description="Disordered" evidence="1">
    <location>
        <begin position="327"/>
        <end position="352"/>
    </location>
</feature>
<feature type="compositionally biased region" description="Polar residues" evidence="1">
    <location>
        <begin position="932"/>
        <end position="950"/>
    </location>
</feature>
<feature type="compositionally biased region" description="Low complexity" evidence="1">
    <location>
        <begin position="419"/>
        <end position="430"/>
    </location>
</feature>
<feature type="compositionally biased region" description="Low complexity" evidence="1">
    <location>
        <begin position="631"/>
        <end position="648"/>
    </location>
</feature>
<evidence type="ECO:0000256" key="1">
    <source>
        <dbReference type="SAM" id="MobiDB-lite"/>
    </source>
</evidence>
<dbReference type="OMA" id="CANTADR"/>
<feature type="region of interest" description="Disordered" evidence="1">
    <location>
        <begin position="383"/>
        <end position="1187"/>
    </location>
</feature>
<dbReference type="Proteomes" id="UP000053676">
    <property type="component" value="Unassembled WGS sequence"/>
</dbReference>
<feature type="compositionally biased region" description="Low complexity" evidence="1">
    <location>
        <begin position="1090"/>
        <end position="1116"/>
    </location>
</feature>
<evidence type="ECO:0000313" key="2">
    <source>
        <dbReference type="EMBL" id="ETN70734.1"/>
    </source>
</evidence>
<feature type="region of interest" description="Disordered" evidence="1">
    <location>
        <begin position="178"/>
        <end position="240"/>
    </location>
</feature>
<organism evidence="2 3">
    <name type="scientific">Necator americanus</name>
    <name type="common">Human hookworm</name>
    <dbReference type="NCBI Taxonomy" id="51031"/>
    <lineage>
        <taxon>Eukaryota</taxon>
        <taxon>Metazoa</taxon>
        <taxon>Ecdysozoa</taxon>
        <taxon>Nematoda</taxon>
        <taxon>Chromadorea</taxon>
        <taxon>Rhabditida</taxon>
        <taxon>Rhabditina</taxon>
        <taxon>Rhabditomorpha</taxon>
        <taxon>Strongyloidea</taxon>
        <taxon>Ancylostomatidae</taxon>
        <taxon>Bunostominae</taxon>
        <taxon>Necator</taxon>
    </lineage>
</organism>
<feature type="compositionally biased region" description="Low complexity" evidence="1">
    <location>
        <begin position="715"/>
        <end position="727"/>
    </location>
</feature>
<evidence type="ECO:0000313" key="3">
    <source>
        <dbReference type="Proteomes" id="UP000053676"/>
    </source>
</evidence>
<feature type="compositionally biased region" description="Low complexity" evidence="1">
    <location>
        <begin position="598"/>
        <end position="610"/>
    </location>
</feature>
<dbReference type="STRING" id="51031.W2SM27"/>
<feature type="compositionally biased region" description="Polar residues" evidence="1">
    <location>
        <begin position="202"/>
        <end position="236"/>
    </location>
</feature>
<name>W2SM27_NECAM</name>
<feature type="compositionally biased region" description="Polar residues" evidence="1">
    <location>
        <begin position="507"/>
        <end position="519"/>
    </location>
</feature>
<feature type="compositionally biased region" description="Polar residues" evidence="1">
    <location>
        <begin position="386"/>
        <end position="408"/>
    </location>
</feature>
<feature type="compositionally biased region" description="Low complexity" evidence="1">
    <location>
        <begin position="762"/>
        <end position="844"/>
    </location>
</feature>
<dbReference type="OrthoDB" id="5912995at2759"/>
<dbReference type="KEGG" id="nai:NECAME_14571"/>
<feature type="compositionally biased region" description="Low complexity" evidence="1">
    <location>
        <begin position="494"/>
        <end position="506"/>
    </location>
</feature>
<feature type="compositionally biased region" description="Basic and acidic residues" evidence="1">
    <location>
        <begin position="255"/>
        <end position="269"/>
    </location>
</feature>
<feature type="compositionally biased region" description="Low complexity" evidence="1">
    <location>
        <begin position="912"/>
        <end position="927"/>
    </location>
</feature>